<dbReference type="Proteomes" id="UP000694383">
    <property type="component" value="Unplaced"/>
</dbReference>
<evidence type="ECO:0000256" key="1">
    <source>
        <dbReference type="SAM" id="MobiDB-lite"/>
    </source>
</evidence>
<protein>
    <recommendedName>
        <fullName evidence="2">Ty3 transposon capsid-like protein domain-containing protein</fullName>
    </recommendedName>
</protein>
<dbReference type="PANTHER" id="PTHR15503:SF36">
    <property type="entry name" value="RETROTRANSPOSON GAG-LIKE PROTEIN 5"/>
    <property type="match status" value="1"/>
</dbReference>
<dbReference type="Ensembl" id="ENSOSIT00000004923.1">
    <property type="protein sequence ID" value="ENSOSIP00000004607.1"/>
    <property type="gene ID" value="ENSOSIG00000003132.1"/>
</dbReference>
<keyword evidence="4" id="KW-1185">Reference proteome</keyword>
<sequence>MTERTSQTLDPADPEGLRHAVKQQGIFFPLTRITSVQEDLVSHVKDVTRTIANLTDQTSNPTASVSPPASGNTLAVTSSPSDENIHLQPEPFHGDVEACSGFLLQCRLLFLQAPRYYQSDQRKISLIVNSLRSKALQWAQAFLASNPLTHLPFDRFIGEFRLVFDQPRKQEEATRRLLSLKQRNRSVRDHIRFTVTVTFTHAHTHIHTHIHTLMVAPLPNTGANLPPEAR</sequence>
<accession>A0A8C7WXJ0</accession>
<proteinExistence type="predicted"/>
<organism evidence="3 4">
    <name type="scientific">Oryzias sinensis</name>
    <name type="common">Chinese medaka</name>
    <dbReference type="NCBI Taxonomy" id="183150"/>
    <lineage>
        <taxon>Eukaryota</taxon>
        <taxon>Metazoa</taxon>
        <taxon>Chordata</taxon>
        <taxon>Craniata</taxon>
        <taxon>Vertebrata</taxon>
        <taxon>Euteleostomi</taxon>
        <taxon>Actinopterygii</taxon>
        <taxon>Neopterygii</taxon>
        <taxon>Teleostei</taxon>
        <taxon>Neoteleostei</taxon>
        <taxon>Acanthomorphata</taxon>
        <taxon>Ovalentaria</taxon>
        <taxon>Atherinomorphae</taxon>
        <taxon>Beloniformes</taxon>
        <taxon>Adrianichthyidae</taxon>
        <taxon>Oryziinae</taxon>
        <taxon>Oryzias</taxon>
    </lineage>
</organism>
<dbReference type="InterPro" id="IPR032567">
    <property type="entry name" value="RTL1-rel"/>
</dbReference>
<dbReference type="PANTHER" id="PTHR15503">
    <property type="entry name" value="LDOC1 RELATED"/>
    <property type="match status" value="1"/>
</dbReference>
<evidence type="ECO:0000313" key="4">
    <source>
        <dbReference type="Proteomes" id="UP000694383"/>
    </source>
</evidence>
<dbReference type="GeneTree" id="ENSGT01030000235109"/>
<evidence type="ECO:0000259" key="2">
    <source>
        <dbReference type="Pfam" id="PF19259"/>
    </source>
</evidence>
<feature type="domain" description="Ty3 transposon capsid-like protein" evidence="2">
    <location>
        <begin position="90"/>
        <end position="186"/>
    </location>
</feature>
<feature type="compositionally biased region" description="Polar residues" evidence="1">
    <location>
        <begin position="55"/>
        <end position="82"/>
    </location>
</feature>
<dbReference type="InterPro" id="IPR045358">
    <property type="entry name" value="Ty3_capsid"/>
</dbReference>
<feature type="region of interest" description="Disordered" evidence="1">
    <location>
        <begin position="55"/>
        <end position="85"/>
    </location>
</feature>
<name>A0A8C7WXJ0_9TELE</name>
<dbReference type="Pfam" id="PF19259">
    <property type="entry name" value="Ty3_capsid"/>
    <property type="match status" value="1"/>
</dbReference>
<reference evidence="3" key="1">
    <citation type="submission" date="2025-08" db="UniProtKB">
        <authorList>
            <consortium name="Ensembl"/>
        </authorList>
    </citation>
    <scope>IDENTIFICATION</scope>
</reference>
<reference evidence="3" key="2">
    <citation type="submission" date="2025-09" db="UniProtKB">
        <authorList>
            <consortium name="Ensembl"/>
        </authorList>
    </citation>
    <scope>IDENTIFICATION</scope>
</reference>
<dbReference type="AlphaFoldDB" id="A0A8C7WXJ0"/>
<evidence type="ECO:0000313" key="3">
    <source>
        <dbReference type="Ensembl" id="ENSOSIP00000004607.1"/>
    </source>
</evidence>